<dbReference type="EMBL" id="FNFE01000002">
    <property type="protein sequence ID" value="SDJ92573.1"/>
    <property type="molecule type" value="Genomic_DNA"/>
</dbReference>
<dbReference type="STRING" id="1095776.SAMN04515672_1854"/>
<organism evidence="1 2">
    <name type="scientific">Natronorubrum texcoconense</name>
    <dbReference type="NCBI Taxonomy" id="1095776"/>
    <lineage>
        <taxon>Archaea</taxon>
        <taxon>Methanobacteriati</taxon>
        <taxon>Methanobacteriota</taxon>
        <taxon>Stenosarchaea group</taxon>
        <taxon>Halobacteria</taxon>
        <taxon>Halobacteriales</taxon>
        <taxon>Natrialbaceae</taxon>
        <taxon>Natronorubrum</taxon>
    </lineage>
</organism>
<gene>
    <name evidence="1" type="ORF">SAMN04515672_1854</name>
</gene>
<proteinExistence type="predicted"/>
<dbReference type="AlphaFoldDB" id="A0A1G8XQ16"/>
<dbReference type="OrthoDB" id="192815at2157"/>
<dbReference type="InterPro" id="IPR021577">
    <property type="entry name" value="DUF3209"/>
</dbReference>
<evidence type="ECO:0000313" key="1">
    <source>
        <dbReference type="EMBL" id="SDJ92573.1"/>
    </source>
</evidence>
<reference evidence="2" key="1">
    <citation type="submission" date="2016-10" db="EMBL/GenBank/DDBJ databases">
        <authorList>
            <person name="Varghese N."/>
            <person name="Submissions S."/>
        </authorList>
    </citation>
    <scope>NUCLEOTIDE SEQUENCE [LARGE SCALE GENOMIC DNA]</scope>
    <source>
        <strain evidence="2">B4,CECT 8067,JCM 17497</strain>
    </source>
</reference>
<dbReference type="Proteomes" id="UP000198882">
    <property type="component" value="Unassembled WGS sequence"/>
</dbReference>
<keyword evidence="2" id="KW-1185">Reference proteome</keyword>
<name>A0A1G8XQ16_9EURY</name>
<accession>A0A1G8XQ16</accession>
<sequence>MSCHEIEALRLGLMNVLGVGDQSTRDHAEKELEGHLEGPIEALVEAESLTAIERHLDAALVDLEEEVAGMDTDDPEYDYTQGRLLEVRNAERTIQRLTAQGESIVDGLGESHDMLHETFPVED</sequence>
<dbReference type="RefSeq" id="WP_090304778.1">
    <property type="nucleotide sequence ID" value="NZ_FNFE01000002.1"/>
</dbReference>
<evidence type="ECO:0000313" key="2">
    <source>
        <dbReference type="Proteomes" id="UP000198882"/>
    </source>
</evidence>
<dbReference type="Gene3D" id="6.10.140.1220">
    <property type="match status" value="1"/>
</dbReference>
<evidence type="ECO:0008006" key="3">
    <source>
        <dbReference type="Google" id="ProtNLM"/>
    </source>
</evidence>
<protein>
    <recommendedName>
        <fullName evidence="3">DUF3209 domain-containing protein</fullName>
    </recommendedName>
</protein>
<dbReference type="Pfam" id="PF11483">
    <property type="entry name" value="DUF3209"/>
    <property type="match status" value="1"/>
</dbReference>